<dbReference type="AlphaFoldDB" id="A0A158I3Y9"/>
<keyword evidence="4" id="KW-0812">Transmembrane</keyword>
<dbReference type="GO" id="GO:0008757">
    <property type="term" value="F:S-adenosylmethionine-dependent methyltransferase activity"/>
    <property type="evidence" value="ECO:0007669"/>
    <property type="project" value="InterPro"/>
</dbReference>
<evidence type="ECO:0000256" key="2">
    <source>
        <dbReference type="ARBA" id="ARBA00022679"/>
    </source>
</evidence>
<evidence type="ECO:0000313" key="6">
    <source>
        <dbReference type="EMBL" id="SAL51137.1"/>
    </source>
</evidence>
<keyword evidence="1" id="KW-0489">Methyltransferase</keyword>
<dbReference type="Pfam" id="PF08241">
    <property type="entry name" value="Methyltransf_11"/>
    <property type="match status" value="1"/>
</dbReference>
<keyword evidence="4" id="KW-0472">Membrane</keyword>
<evidence type="ECO:0000256" key="3">
    <source>
        <dbReference type="ARBA" id="ARBA00022691"/>
    </source>
</evidence>
<name>A0A158I3Y9_CABSO</name>
<dbReference type="InterPro" id="IPR013216">
    <property type="entry name" value="Methyltransf_11"/>
</dbReference>
<organism evidence="6 7">
    <name type="scientific">Caballeronia sordidicola</name>
    <name type="common">Burkholderia sordidicola</name>
    <dbReference type="NCBI Taxonomy" id="196367"/>
    <lineage>
        <taxon>Bacteria</taxon>
        <taxon>Pseudomonadati</taxon>
        <taxon>Pseudomonadota</taxon>
        <taxon>Betaproteobacteria</taxon>
        <taxon>Burkholderiales</taxon>
        <taxon>Burkholderiaceae</taxon>
        <taxon>Caballeronia</taxon>
    </lineage>
</organism>
<dbReference type="OrthoDB" id="9791837at2"/>
<keyword evidence="3" id="KW-0949">S-adenosyl-L-methionine</keyword>
<dbReference type="RefSeq" id="WP_060858427.1">
    <property type="nucleotide sequence ID" value="NZ_FCOC02000025.1"/>
</dbReference>
<evidence type="ECO:0000256" key="1">
    <source>
        <dbReference type="ARBA" id="ARBA00022603"/>
    </source>
</evidence>
<evidence type="ECO:0000313" key="7">
    <source>
        <dbReference type="Proteomes" id="UP000054893"/>
    </source>
</evidence>
<accession>A0A158I3Y9</accession>
<dbReference type="EMBL" id="FCOC02000025">
    <property type="protein sequence ID" value="SAL51137.1"/>
    <property type="molecule type" value="Genomic_DNA"/>
</dbReference>
<evidence type="ECO:0000256" key="4">
    <source>
        <dbReference type="SAM" id="Phobius"/>
    </source>
</evidence>
<feature type="domain" description="Methyltransferase type 11" evidence="5">
    <location>
        <begin position="60"/>
        <end position="150"/>
    </location>
</feature>
<dbReference type="PANTHER" id="PTHR43464:SF19">
    <property type="entry name" value="UBIQUINONE BIOSYNTHESIS O-METHYLTRANSFERASE, MITOCHONDRIAL"/>
    <property type="match status" value="1"/>
</dbReference>
<gene>
    <name evidence="6" type="ORF">AWB64_05442</name>
</gene>
<dbReference type="InterPro" id="IPR029063">
    <property type="entry name" value="SAM-dependent_MTases_sf"/>
</dbReference>
<dbReference type="PANTHER" id="PTHR43464">
    <property type="entry name" value="METHYLTRANSFERASE"/>
    <property type="match status" value="1"/>
</dbReference>
<dbReference type="Gene3D" id="3.40.50.150">
    <property type="entry name" value="Vaccinia Virus protein VP39"/>
    <property type="match status" value="1"/>
</dbReference>
<dbReference type="SUPFAM" id="SSF53335">
    <property type="entry name" value="S-adenosyl-L-methionine-dependent methyltransferases"/>
    <property type="match status" value="1"/>
</dbReference>
<protein>
    <submittedName>
        <fullName evidence="6">Mg-protoporphyrin IX methyl transferase</fullName>
    </submittedName>
</protein>
<evidence type="ECO:0000259" key="5">
    <source>
        <dbReference type="Pfam" id="PF08241"/>
    </source>
</evidence>
<sequence length="428" mass="47054">MAKADEIDYIKKVAQVEAFSTDDFMDYLARKPFSDERCGEYLMDIAQVMRLLPAPPAKLLDVGVGSGWTSELFASRGYEVLGLDISPDMIELANRRARDGLSFQVCDYEAGTVPTGFDVAVIYDSLHHADDEFKVVKNIFAALNDGGILVTVEPGAGHSTTEDSIAVMKKYGTTEKDMPWSLQQKLMQRAGFGSVGQYLRLTQMPLTEISSTDGSLEQVRHAISLAYETSTGLTSIAVAKKITEFVEPPDAQSERSKALLDLSEALKRNLDPRPAIALPAFDPQAFDAAMTAQLSAIERSAAVLHRRFEQLDQRVAGIDKQQGLTIEAVAVEQREGLHHVLSTLNQVRGEFDELKEAMRVMSGTEITELKAALWQLRSVDSIEIKDSIKAFRIEIAINLTRKFRMLAGGIAAIALGVAVMLAVGFHWI</sequence>
<dbReference type="GO" id="GO:0032259">
    <property type="term" value="P:methylation"/>
    <property type="evidence" value="ECO:0007669"/>
    <property type="project" value="UniProtKB-KW"/>
</dbReference>
<feature type="transmembrane region" description="Helical" evidence="4">
    <location>
        <begin position="405"/>
        <end position="427"/>
    </location>
</feature>
<keyword evidence="2 6" id="KW-0808">Transferase</keyword>
<dbReference type="CDD" id="cd02440">
    <property type="entry name" value="AdoMet_MTases"/>
    <property type="match status" value="1"/>
</dbReference>
<dbReference type="Proteomes" id="UP000054893">
    <property type="component" value="Unassembled WGS sequence"/>
</dbReference>
<reference evidence="6 7" key="1">
    <citation type="submission" date="2016-01" db="EMBL/GenBank/DDBJ databases">
        <authorList>
            <person name="Oliw E.H."/>
        </authorList>
    </citation>
    <scope>NUCLEOTIDE SEQUENCE [LARGE SCALE GENOMIC DNA]</scope>
    <source>
        <strain evidence="6">LMG 22029</strain>
    </source>
</reference>
<keyword evidence="4" id="KW-1133">Transmembrane helix</keyword>
<proteinExistence type="predicted"/>